<feature type="transmembrane region" description="Helical" evidence="1">
    <location>
        <begin position="9"/>
        <end position="26"/>
    </location>
</feature>
<dbReference type="Proteomes" id="UP000263486">
    <property type="component" value="Unassembled WGS sequence"/>
</dbReference>
<gene>
    <name evidence="2" type="ORF">DYH56_06640</name>
</gene>
<name>A0ABX9KHY2_9FUSO</name>
<comment type="caution">
    <text evidence="2">The sequence shown here is derived from an EMBL/GenBank/DDBJ whole genome shotgun (WGS) entry which is preliminary data.</text>
</comment>
<dbReference type="EMBL" id="QUAJ01000009">
    <property type="protein sequence ID" value="REI41581.1"/>
    <property type="molecule type" value="Genomic_DNA"/>
</dbReference>
<protein>
    <recommendedName>
        <fullName evidence="4">DUF4340 domain-containing protein</fullName>
    </recommendedName>
</protein>
<dbReference type="RefSeq" id="WP_114642086.1">
    <property type="nucleotide sequence ID" value="NZ_JAACIO010000009.1"/>
</dbReference>
<keyword evidence="1" id="KW-1133">Transmembrane helix</keyword>
<evidence type="ECO:0000313" key="3">
    <source>
        <dbReference type="Proteomes" id="UP000263486"/>
    </source>
</evidence>
<keyword evidence="1" id="KW-0812">Transmembrane</keyword>
<evidence type="ECO:0000313" key="2">
    <source>
        <dbReference type="EMBL" id="REI41581.1"/>
    </source>
</evidence>
<sequence length="211" mass="24393">MKNRLNKKAVRIIILLSVIFLIYNVIRPKQPGEVRVKDYMPNKPMVKIFDGGFEGAGSVEIIDKIRGEFYQKKTLDTAAMGVAVYRVNKDGYRLVYREGETNQLKDDYIDEKSNNNLILLRSPIKKGISWINDDKSTYKILSVDEKIELMGGETEAVKLRYRKAGDEYYIYFAKGLGIVEIESEMGSSKLIEVRYDVEDYLLKLKKEEKKN</sequence>
<evidence type="ECO:0000256" key="1">
    <source>
        <dbReference type="SAM" id="Phobius"/>
    </source>
</evidence>
<evidence type="ECO:0008006" key="4">
    <source>
        <dbReference type="Google" id="ProtNLM"/>
    </source>
</evidence>
<reference evidence="2 3" key="1">
    <citation type="submission" date="2018-08" db="EMBL/GenBank/DDBJ databases">
        <title>Draft genome sequence of Psychrilyobacter sp. strain SD5 isolated from Black Sea water.</title>
        <authorList>
            <person name="Yadav S."/>
            <person name="Villanueva L."/>
            <person name="Damste J.S.S."/>
        </authorList>
    </citation>
    <scope>NUCLEOTIDE SEQUENCE [LARGE SCALE GENOMIC DNA]</scope>
    <source>
        <strain evidence="2 3">SD5</strain>
    </source>
</reference>
<keyword evidence="1" id="KW-0472">Membrane</keyword>
<organism evidence="2 3">
    <name type="scientific">Psychrilyobacter piezotolerans</name>
    <dbReference type="NCBI Taxonomy" id="2293438"/>
    <lineage>
        <taxon>Bacteria</taxon>
        <taxon>Fusobacteriati</taxon>
        <taxon>Fusobacteriota</taxon>
        <taxon>Fusobacteriia</taxon>
        <taxon>Fusobacteriales</taxon>
        <taxon>Fusobacteriaceae</taxon>
        <taxon>Psychrilyobacter</taxon>
    </lineage>
</organism>
<accession>A0ABX9KHY2</accession>
<keyword evidence="3" id="KW-1185">Reference proteome</keyword>
<proteinExistence type="predicted"/>